<dbReference type="Pfam" id="PF07963">
    <property type="entry name" value="N_methyl"/>
    <property type="match status" value="1"/>
</dbReference>
<dbReference type="InterPro" id="IPR027558">
    <property type="entry name" value="Pre_pil_HX9DG_C"/>
</dbReference>
<protein>
    <recommendedName>
        <fullName evidence="2">DUF1559 domain-containing protein</fullName>
    </recommendedName>
</protein>
<dbReference type="OrthoDB" id="255848at2"/>
<dbReference type="Gene3D" id="3.30.700.10">
    <property type="entry name" value="Glycoprotein, Type 4 Pilin"/>
    <property type="match status" value="1"/>
</dbReference>
<dbReference type="RefSeq" id="WP_145350983.1">
    <property type="nucleotide sequence ID" value="NZ_CP036262.1"/>
</dbReference>
<dbReference type="InterPro" id="IPR045584">
    <property type="entry name" value="Pilin-like"/>
</dbReference>
<dbReference type="PROSITE" id="PS00409">
    <property type="entry name" value="PROKAR_NTER_METHYL"/>
    <property type="match status" value="1"/>
</dbReference>
<reference evidence="3 4" key="1">
    <citation type="submission" date="2019-02" db="EMBL/GenBank/DDBJ databases">
        <title>Deep-cultivation of Planctomycetes and their phenomic and genomic characterization uncovers novel biology.</title>
        <authorList>
            <person name="Wiegand S."/>
            <person name="Jogler M."/>
            <person name="Boedeker C."/>
            <person name="Pinto D."/>
            <person name="Vollmers J."/>
            <person name="Rivas-Marin E."/>
            <person name="Kohn T."/>
            <person name="Peeters S.H."/>
            <person name="Heuer A."/>
            <person name="Rast P."/>
            <person name="Oberbeckmann S."/>
            <person name="Bunk B."/>
            <person name="Jeske O."/>
            <person name="Meyerdierks A."/>
            <person name="Storesund J.E."/>
            <person name="Kallscheuer N."/>
            <person name="Luecker S."/>
            <person name="Lage O.M."/>
            <person name="Pohl T."/>
            <person name="Merkel B.J."/>
            <person name="Hornburger P."/>
            <person name="Mueller R.-W."/>
            <person name="Bruemmer F."/>
            <person name="Labrenz M."/>
            <person name="Spormann A.M."/>
            <person name="Op den Camp H."/>
            <person name="Overmann J."/>
            <person name="Amann R."/>
            <person name="Jetten M.S.M."/>
            <person name="Mascher T."/>
            <person name="Medema M.H."/>
            <person name="Devos D.P."/>
            <person name="Kaster A.-K."/>
            <person name="Ovreas L."/>
            <person name="Rohde M."/>
            <person name="Galperin M.Y."/>
            <person name="Jogler C."/>
        </authorList>
    </citation>
    <scope>NUCLEOTIDE SEQUENCE [LARGE SCALE GENOMIC DNA]</scope>
    <source>
        <strain evidence="3 4">FF011L</strain>
    </source>
</reference>
<dbReference type="Proteomes" id="UP000320672">
    <property type="component" value="Chromosome"/>
</dbReference>
<dbReference type="KEGG" id="rml:FF011L_15310"/>
<feature type="domain" description="DUF1559" evidence="2">
    <location>
        <begin position="34"/>
        <end position="293"/>
    </location>
</feature>
<dbReference type="PANTHER" id="PTHR30093:SF2">
    <property type="entry name" value="TYPE II SECRETION SYSTEM PROTEIN H"/>
    <property type="match status" value="1"/>
</dbReference>
<accession>A0A517MD09</accession>
<dbReference type="EMBL" id="CP036262">
    <property type="protein sequence ID" value="QDS92782.1"/>
    <property type="molecule type" value="Genomic_DNA"/>
</dbReference>
<evidence type="ECO:0000313" key="3">
    <source>
        <dbReference type="EMBL" id="QDS92782.1"/>
    </source>
</evidence>
<dbReference type="InterPro" id="IPR011453">
    <property type="entry name" value="DUF1559"/>
</dbReference>
<organism evidence="3 4">
    <name type="scientific">Roseimaritima multifibrata</name>
    <dbReference type="NCBI Taxonomy" id="1930274"/>
    <lineage>
        <taxon>Bacteria</taxon>
        <taxon>Pseudomonadati</taxon>
        <taxon>Planctomycetota</taxon>
        <taxon>Planctomycetia</taxon>
        <taxon>Pirellulales</taxon>
        <taxon>Pirellulaceae</taxon>
        <taxon>Roseimaritima</taxon>
    </lineage>
</organism>
<gene>
    <name evidence="3" type="ORF">FF011L_15310</name>
</gene>
<dbReference type="AlphaFoldDB" id="A0A517MD09"/>
<name>A0A517MD09_9BACT</name>
<dbReference type="PANTHER" id="PTHR30093">
    <property type="entry name" value="GENERAL SECRETION PATHWAY PROTEIN G"/>
    <property type="match status" value="1"/>
</dbReference>
<dbReference type="Pfam" id="PF07596">
    <property type="entry name" value="SBP_bac_10"/>
    <property type="match status" value="1"/>
</dbReference>
<feature type="compositionally biased region" description="Basic and acidic residues" evidence="1">
    <location>
        <begin position="155"/>
        <end position="165"/>
    </location>
</feature>
<evidence type="ECO:0000256" key="1">
    <source>
        <dbReference type="SAM" id="MobiDB-lite"/>
    </source>
</evidence>
<dbReference type="SUPFAM" id="SSF54523">
    <property type="entry name" value="Pili subunits"/>
    <property type="match status" value="1"/>
</dbReference>
<evidence type="ECO:0000259" key="2">
    <source>
        <dbReference type="Pfam" id="PF07596"/>
    </source>
</evidence>
<dbReference type="InterPro" id="IPR012902">
    <property type="entry name" value="N_methyl_site"/>
</dbReference>
<feature type="region of interest" description="Disordered" evidence="1">
    <location>
        <begin position="133"/>
        <end position="165"/>
    </location>
</feature>
<proteinExistence type="predicted"/>
<evidence type="ECO:0000313" key="4">
    <source>
        <dbReference type="Proteomes" id="UP000320672"/>
    </source>
</evidence>
<keyword evidence="4" id="KW-1185">Reference proteome</keyword>
<dbReference type="NCBIfam" id="TIGR02532">
    <property type="entry name" value="IV_pilin_GFxxxE"/>
    <property type="match status" value="1"/>
</dbReference>
<dbReference type="NCBIfam" id="TIGR04294">
    <property type="entry name" value="pre_pil_HX9DG"/>
    <property type="match status" value="1"/>
</dbReference>
<sequence>MNSGPRARGFTLVELLVVIAIIGILVGLLLPAVQAAREAVRRISCQSNMKQIALASHNYHDTFGRFPAGWESVGTSGSPGWGWAAALLPQMEQTNVHDRIQFSLPIDHPVHASLLEQVIPSYICPSDPGPDIFSIGESEGDGHGHGHEDEDEHEEEGHEHEHEVENVDHTDPLFRIAKANYVGVFGTFDLHDNPYAGDGLFYGNSAHKFRDAIDGLSSTLMFGERSSKLGGVVWHGVIHEANAAEARVVGVADHVPNDAVGHFEDFSSQHPSGANFSLADGATRYLADTIDLEVFQALSTRNNYEVISANDY</sequence>